<dbReference type="Gramene" id="AET6Gv20748300.56">
    <property type="protein sequence ID" value="AET6Gv20748300.56"/>
    <property type="gene ID" value="AET6Gv20748300"/>
</dbReference>
<dbReference type="AlphaFoldDB" id="A0A453PJ22"/>
<protein>
    <submittedName>
        <fullName evidence="1">Uncharacterized protein</fullName>
    </submittedName>
</protein>
<accession>A0A453PJ22</accession>
<proteinExistence type="predicted"/>
<evidence type="ECO:0000313" key="2">
    <source>
        <dbReference type="Proteomes" id="UP000015105"/>
    </source>
</evidence>
<reference evidence="1" key="4">
    <citation type="submission" date="2019-03" db="UniProtKB">
        <authorList>
            <consortium name="EnsemblPlants"/>
        </authorList>
    </citation>
    <scope>IDENTIFICATION</scope>
</reference>
<reference evidence="1" key="3">
    <citation type="journal article" date="2017" name="Nature">
        <title>Genome sequence of the progenitor of the wheat D genome Aegilops tauschii.</title>
        <authorList>
            <person name="Luo M.C."/>
            <person name="Gu Y.Q."/>
            <person name="Puiu D."/>
            <person name="Wang H."/>
            <person name="Twardziok S.O."/>
            <person name="Deal K.R."/>
            <person name="Huo N."/>
            <person name="Zhu T."/>
            <person name="Wang L."/>
            <person name="Wang Y."/>
            <person name="McGuire P.E."/>
            <person name="Liu S."/>
            <person name="Long H."/>
            <person name="Ramasamy R.K."/>
            <person name="Rodriguez J.C."/>
            <person name="Van S.L."/>
            <person name="Yuan L."/>
            <person name="Wang Z."/>
            <person name="Xia Z."/>
            <person name="Xiao L."/>
            <person name="Anderson O.D."/>
            <person name="Ouyang S."/>
            <person name="Liang Y."/>
            <person name="Zimin A.V."/>
            <person name="Pertea G."/>
            <person name="Qi P."/>
            <person name="Bennetzen J.L."/>
            <person name="Dai X."/>
            <person name="Dawson M.W."/>
            <person name="Muller H.G."/>
            <person name="Kugler K."/>
            <person name="Rivarola-Duarte L."/>
            <person name="Spannagl M."/>
            <person name="Mayer K.F.X."/>
            <person name="Lu F.H."/>
            <person name="Bevan M.W."/>
            <person name="Leroy P."/>
            <person name="Li P."/>
            <person name="You F.M."/>
            <person name="Sun Q."/>
            <person name="Liu Z."/>
            <person name="Lyons E."/>
            <person name="Wicker T."/>
            <person name="Salzberg S.L."/>
            <person name="Devos K.M."/>
            <person name="Dvorak J."/>
        </authorList>
    </citation>
    <scope>NUCLEOTIDE SEQUENCE [LARGE SCALE GENOMIC DNA]</scope>
    <source>
        <strain evidence="1">cv. AL8/78</strain>
    </source>
</reference>
<dbReference type="EnsemblPlants" id="AET6Gv20748300.56">
    <property type="protein sequence ID" value="AET6Gv20748300.56"/>
    <property type="gene ID" value="AET6Gv20748300"/>
</dbReference>
<organism evidence="1 2">
    <name type="scientific">Aegilops tauschii subsp. strangulata</name>
    <name type="common">Goatgrass</name>
    <dbReference type="NCBI Taxonomy" id="200361"/>
    <lineage>
        <taxon>Eukaryota</taxon>
        <taxon>Viridiplantae</taxon>
        <taxon>Streptophyta</taxon>
        <taxon>Embryophyta</taxon>
        <taxon>Tracheophyta</taxon>
        <taxon>Spermatophyta</taxon>
        <taxon>Magnoliopsida</taxon>
        <taxon>Liliopsida</taxon>
        <taxon>Poales</taxon>
        <taxon>Poaceae</taxon>
        <taxon>BOP clade</taxon>
        <taxon>Pooideae</taxon>
        <taxon>Triticodae</taxon>
        <taxon>Triticeae</taxon>
        <taxon>Triticinae</taxon>
        <taxon>Aegilops</taxon>
    </lineage>
</organism>
<keyword evidence="2" id="KW-1185">Reference proteome</keyword>
<evidence type="ECO:0000313" key="1">
    <source>
        <dbReference type="EnsemblPlants" id="AET6Gv20748300.56"/>
    </source>
</evidence>
<reference evidence="1" key="5">
    <citation type="journal article" date="2021" name="G3 (Bethesda)">
        <title>Aegilops tauschii genome assembly Aet v5.0 features greater sequence contiguity and improved annotation.</title>
        <authorList>
            <person name="Wang L."/>
            <person name="Zhu T."/>
            <person name="Rodriguez J.C."/>
            <person name="Deal K.R."/>
            <person name="Dubcovsky J."/>
            <person name="McGuire P.E."/>
            <person name="Lux T."/>
            <person name="Spannagl M."/>
            <person name="Mayer K.F.X."/>
            <person name="Baldrich P."/>
            <person name="Meyers B.C."/>
            <person name="Huo N."/>
            <person name="Gu Y.Q."/>
            <person name="Zhou H."/>
            <person name="Devos K.M."/>
            <person name="Bennetzen J.L."/>
            <person name="Unver T."/>
            <person name="Budak H."/>
            <person name="Gulick P.J."/>
            <person name="Galiba G."/>
            <person name="Kalapos B."/>
            <person name="Nelson D.R."/>
            <person name="Li P."/>
            <person name="You F.M."/>
            <person name="Luo M.C."/>
            <person name="Dvorak J."/>
        </authorList>
    </citation>
    <scope>NUCLEOTIDE SEQUENCE [LARGE SCALE GENOMIC DNA]</scope>
    <source>
        <strain evidence="1">cv. AL8/78</strain>
    </source>
</reference>
<name>A0A453PJ22_AEGTS</name>
<sequence>MSVVMIFSGFCGVACNTKTFSHVGATRSRIDLIVLKFCHEITLMCTVDDGLAVWAANC</sequence>
<reference evidence="2" key="1">
    <citation type="journal article" date="2014" name="Science">
        <title>Ancient hybridizations among the ancestral genomes of bread wheat.</title>
        <authorList>
            <consortium name="International Wheat Genome Sequencing Consortium,"/>
            <person name="Marcussen T."/>
            <person name="Sandve S.R."/>
            <person name="Heier L."/>
            <person name="Spannagl M."/>
            <person name="Pfeifer M."/>
            <person name="Jakobsen K.S."/>
            <person name="Wulff B.B."/>
            <person name="Steuernagel B."/>
            <person name="Mayer K.F."/>
            <person name="Olsen O.A."/>
        </authorList>
    </citation>
    <scope>NUCLEOTIDE SEQUENCE [LARGE SCALE GENOMIC DNA]</scope>
    <source>
        <strain evidence="2">cv. AL8/78</strain>
    </source>
</reference>
<reference evidence="2" key="2">
    <citation type="journal article" date="2017" name="Nat. Plants">
        <title>The Aegilops tauschii genome reveals multiple impacts of transposons.</title>
        <authorList>
            <person name="Zhao G."/>
            <person name="Zou C."/>
            <person name="Li K."/>
            <person name="Wang K."/>
            <person name="Li T."/>
            <person name="Gao L."/>
            <person name="Zhang X."/>
            <person name="Wang H."/>
            <person name="Yang Z."/>
            <person name="Liu X."/>
            <person name="Jiang W."/>
            <person name="Mao L."/>
            <person name="Kong X."/>
            <person name="Jiao Y."/>
            <person name="Jia J."/>
        </authorList>
    </citation>
    <scope>NUCLEOTIDE SEQUENCE [LARGE SCALE GENOMIC DNA]</scope>
    <source>
        <strain evidence="2">cv. AL8/78</strain>
    </source>
</reference>
<dbReference type="Proteomes" id="UP000015105">
    <property type="component" value="Chromosome 6D"/>
</dbReference>